<keyword evidence="6" id="KW-0472">Membrane</keyword>
<dbReference type="GO" id="GO:0098943">
    <property type="term" value="P:neurotransmitter receptor transport, postsynaptic endosome to lysosome"/>
    <property type="evidence" value="ECO:0007669"/>
    <property type="project" value="TreeGrafter"/>
</dbReference>
<dbReference type="GO" id="GO:0048499">
    <property type="term" value="P:synaptic vesicle membrane organization"/>
    <property type="evidence" value="ECO:0007669"/>
    <property type="project" value="TreeGrafter"/>
</dbReference>
<comment type="subcellular location">
    <subcellularLocation>
        <location evidence="1">Endomembrane system</location>
    </subcellularLocation>
</comment>
<dbReference type="InterPro" id="IPR017105">
    <property type="entry name" value="AP3_complex_dsu"/>
</dbReference>
<feature type="domain" description="Clathrin/coatomer adaptor adaptin-like N-terminal" evidence="7">
    <location>
        <begin position="6"/>
        <end position="73"/>
    </location>
</feature>
<evidence type="ECO:0000256" key="2">
    <source>
        <dbReference type="ARBA" id="ARBA00006613"/>
    </source>
</evidence>
<keyword evidence="8" id="KW-1185">Reference proteome</keyword>
<accession>A0A915ME05</accession>
<proteinExistence type="inferred from homology"/>
<dbReference type="Proteomes" id="UP000887561">
    <property type="component" value="Unplaced"/>
</dbReference>
<protein>
    <submittedName>
        <fullName evidence="9">Clathrin/coatomer adaptor adaptin-like N-terminal domain-containing protein</fullName>
    </submittedName>
</protein>
<dbReference type="GO" id="GO:0006896">
    <property type="term" value="P:Golgi to vacuole transport"/>
    <property type="evidence" value="ECO:0007669"/>
    <property type="project" value="TreeGrafter"/>
</dbReference>
<dbReference type="WBParaSite" id="scaffold37095_cov799.g23268">
    <property type="protein sequence ID" value="scaffold37095_cov799.g23268"/>
    <property type="gene ID" value="scaffold37095_cov799.g23268"/>
</dbReference>
<dbReference type="GO" id="GO:1904115">
    <property type="term" value="C:axon cytoplasm"/>
    <property type="evidence" value="ECO:0007669"/>
    <property type="project" value="GOC"/>
</dbReference>
<dbReference type="GO" id="GO:0043195">
    <property type="term" value="C:terminal bouton"/>
    <property type="evidence" value="ECO:0007669"/>
    <property type="project" value="TreeGrafter"/>
</dbReference>
<dbReference type="Gene3D" id="1.25.10.10">
    <property type="entry name" value="Leucine-rich Repeat Variant"/>
    <property type="match status" value="1"/>
</dbReference>
<evidence type="ECO:0000313" key="9">
    <source>
        <dbReference type="WBParaSite" id="scaffold37095_cov799.g23268"/>
    </source>
</evidence>
<dbReference type="InterPro" id="IPR016024">
    <property type="entry name" value="ARM-type_fold"/>
</dbReference>
<evidence type="ECO:0000256" key="4">
    <source>
        <dbReference type="ARBA" id="ARBA00022737"/>
    </source>
</evidence>
<dbReference type="GO" id="GO:0016182">
    <property type="term" value="P:synaptic vesicle budding from endosome"/>
    <property type="evidence" value="ECO:0007669"/>
    <property type="project" value="TreeGrafter"/>
</dbReference>
<dbReference type="PANTHER" id="PTHR22781">
    <property type="entry name" value="DELTA ADAPTIN-RELATED"/>
    <property type="match status" value="1"/>
</dbReference>
<organism evidence="8 9">
    <name type="scientific">Meloidogyne javanica</name>
    <name type="common">Root-knot nematode worm</name>
    <dbReference type="NCBI Taxonomy" id="6303"/>
    <lineage>
        <taxon>Eukaryota</taxon>
        <taxon>Metazoa</taxon>
        <taxon>Ecdysozoa</taxon>
        <taxon>Nematoda</taxon>
        <taxon>Chromadorea</taxon>
        <taxon>Rhabditida</taxon>
        <taxon>Tylenchina</taxon>
        <taxon>Tylenchomorpha</taxon>
        <taxon>Tylenchoidea</taxon>
        <taxon>Meloidogynidae</taxon>
        <taxon>Meloidogyninae</taxon>
        <taxon>Meloidogyne</taxon>
        <taxon>Meloidogyne incognita group</taxon>
    </lineage>
</organism>
<reference evidence="9" key="1">
    <citation type="submission" date="2022-11" db="UniProtKB">
        <authorList>
            <consortium name="WormBaseParasite"/>
        </authorList>
    </citation>
    <scope>IDENTIFICATION</scope>
</reference>
<dbReference type="GO" id="GO:0030123">
    <property type="term" value="C:AP-3 adaptor complex"/>
    <property type="evidence" value="ECO:0007669"/>
    <property type="project" value="InterPro"/>
</dbReference>
<dbReference type="GO" id="GO:0006623">
    <property type="term" value="P:protein targeting to vacuole"/>
    <property type="evidence" value="ECO:0007669"/>
    <property type="project" value="TreeGrafter"/>
</dbReference>
<dbReference type="GO" id="GO:0098830">
    <property type="term" value="C:presynaptic endosome"/>
    <property type="evidence" value="ECO:0007669"/>
    <property type="project" value="TreeGrafter"/>
</dbReference>
<evidence type="ECO:0000256" key="6">
    <source>
        <dbReference type="ARBA" id="ARBA00023136"/>
    </source>
</evidence>
<comment type="similarity">
    <text evidence="2">Belongs to the adaptor complexes large subunit family.</text>
</comment>
<keyword evidence="4" id="KW-0677">Repeat</keyword>
<dbReference type="InterPro" id="IPR011989">
    <property type="entry name" value="ARM-like"/>
</dbReference>
<dbReference type="InterPro" id="IPR002553">
    <property type="entry name" value="Clathrin/coatomer_adapt-like_N"/>
</dbReference>
<dbReference type="AlphaFoldDB" id="A0A915ME05"/>
<dbReference type="Pfam" id="PF01602">
    <property type="entry name" value="Adaptin_N"/>
    <property type="match status" value="1"/>
</dbReference>
<evidence type="ECO:0000256" key="5">
    <source>
        <dbReference type="ARBA" id="ARBA00022927"/>
    </source>
</evidence>
<dbReference type="GO" id="GO:0048490">
    <property type="term" value="P:anterograde synaptic vesicle transport"/>
    <property type="evidence" value="ECO:0007669"/>
    <property type="project" value="TreeGrafter"/>
</dbReference>
<dbReference type="GO" id="GO:0010008">
    <property type="term" value="C:endosome membrane"/>
    <property type="evidence" value="ECO:0007669"/>
    <property type="project" value="TreeGrafter"/>
</dbReference>
<keyword evidence="3" id="KW-0813">Transport</keyword>
<evidence type="ECO:0000256" key="3">
    <source>
        <dbReference type="ARBA" id="ARBA00022448"/>
    </source>
</evidence>
<sequence length="74" mass="8685">MFNFQKYLGLLAMGRILQTHPKAVQAHKDIVLRCLDDKDESIRLRALDLLYGMISKKNIMEIVRRLMEHLECAE</sequence>
<name>A0A915ME05_MELJA</name>
<dbReference type="PANTHER" id="PTHR22781:SF12">
    <property type="entry name" value="AP-3 COMPLEX SUBUNIT DELTA-1"/>
    <property type="match status" value="1"/>
</dbReference>
<evidence type="ECO:0000313" key="8">
    <source>
        <dbReference type="Proteomes" id="UP000887561"/>
    </source>
</evidence>
<keyword evidence="5" id="KW-0653">Protein transport</keyword>
<evidence type="ECO:0000259" key="7">
    <source>
        <dbReference type="Pfam" id="PF01602"/>
    </source>
</evidence>
<evidence type="ECO:0000256" key="1">
    <source>
        <dbReference type="ARBA" id="ARBA00004308"/>
    </source>
</evidence>
<dbReference type="SUPFAM" id="SSF48371">
    <property type="entry name" value="ARM repeat"/>
    <property type="match status" value="1"/>
</dbReference>